<dbReference type="PRINTS" id="PR00313">
    <property type="entry name" value="CABNDNGRPT"/>
</dbReference>
<keyword evidence="5" id="KW-1185">Reference proteome</keyword>
<evidence type="ECO:0000313" key="4">
    <source>
        <dbReference type="EMBL" id="USE82618.1"/>
    </source>
</evidence>
<evidence type="ECO:0000313" key="5">
    <source>
        <dbReference type="Proteomes" id="UP001056716"/>
    </source>
</evidence>
<feature type="region of interest" description="Disordered" evidence="2">
    <location>
        <begin position="1549"/>
        <end position="1568"/>
    </location>
</feature>
<organism evidence="4 5">
    <name type="scientific">Acinetobacter tibetensis</name>
    <dbReference type="NCBI Taxonomy" id="2943497"/>
    <lineage>
        <taxon>Bacteria</taxon>
        <taxon>Pseudomonadati</taxon>
        <taxon>Pseudomonadota</taxon>
        <taxon>Gammaproteobacteria</taxon>
        <taxon>Moraxellales</taxon>
        <taxon>Moraxellaceae</taxon>
        <taxon>Acinetobacter</taxon>
    </lineage>
</organism>
<feature type="region of interest" description="Disordered" evidence="2">
    <location>
        <begin position="251"/>
        <end position="281"/>
    </location>
</feature>
<sequence>MPNQTVTIKLHDAKTIISALQVTKTHDQPVTIQAQKGINYELIDDATQFAPENIKIQRVGNDLYIGFEDDGVNALDPDLIIQGYYGTDGTTTNLLIGLHENGSYYAYVPETGAQQHAVSMLADQVSVGQALGGEPLTSAAYEFNPYWLLALIPLVGLAAAGGGGGGGGGTPAPSTDKPDVVALNGGVVTVKPGSNNVKQVITYTDESNNPESLTAIKGSDGKWSLDKTPTGVSIDSSTGLVTIGMDAVKDGSTVNSTGTNSSNNTATDSDTAKIDDSTPTSANVPDVMALVTGAVAVKPGADNVKQVVTYIDESNNPVTLTAIKGADGKWSLDKTLANVLIDPATGVIALGPDAVKDGSIVKSVGTDAYNNTATDSDTAKADETDTQGSDLIADKPNVLALVGGSVTVTPGVDNVKEVIRYTDESNNPVILTATKGASGIWSLDSTPTGVIINPVTGVVTIGMEAVKDGSTVTSVGSDQFNNTASDSDTAHLDVTSYTVTFDSITNDTGSSNSDFITNDNSLLFKGTVDLGDSNALSVSVGGTNYTLADSELTVDALGNWTLNLTGTLLLDGIYPVIATVTDSAGNSKSTTSQNVVIDTKIDTDNDGKTVTFDSITNDTGSSNSDFITNDNSLLFKGTVDLADGNSLSVKVGSTTYLATDSRLTIDGSGNWTLDLTGSELLDGSYAVIATVTDSAGNSKSTTSQNVVIDTKIDTDNDGKTVTFDSITNDTGSSNSDLITNDNSLLFKGTVDLADGNSLSVKVGSTTYLATDPRLTIDGSGNWTLDLTGSTLLDGSYAVVATVTDAAGNTASSTSQNVVIDTKIDTDNDGKTVTFDSITNDTGSSNSDFITNDNSLLFKGTVDLADGNSLSVKVGSTTYLATDPRLTVDGSGNWTLDLTGSTLLDGSYAVIATVTDSAGNTASSTSQNVVIDTADAPDVVALPGGAVTSTPGADNVQQVISYTNESDTLVTLTATKAADGTWSLATTPTGVSIDPSTGVITLGMDAVKDGSVVSAEGTDQYNNSETDSDTAKTDDITLNTADAPDVVALPGGAVTSTPGADNVQQVISYTNESDTLVTLTATKAADGTWSLATTPTGVSIDPSTGVITLGMDAVKDGSVVSAEGTDQYNNSETDSDTAKTDDITLNTADAPDVVALPGGAVTSTPGADNVQQVISYTNESDTPVTLTATKAADGTWSLATTPTGVSIDPSTGVITLGMDAVKDGSVVSAEGTDQYNNSETDSDTAKTDDITLNTADAPDVVALPGGAVTSTPGADNVQQVISYTNESDTLVTLTATKAADGTWSLATTPTGVSIDPSTGVVSIGRDAVKDGSVVTSVGTDQYNNSETDSDTAKTDDITLNTADAPDVVALPGGAVTSTPGADNVQQVISYTNESDTLVTLTATKAADGTWSLATTPTGVSIDPSTGVVSIGRDAVKDGSVVTSVGTDQYNNSETDSDTAKTDDITLNTADAPDVVALPGGAVTSTPGADNVQQVISYTNESDTLVTLTATKAADGTWSLATTPTGVSIDPSTGVITLGMNAVKDGSVVSAEGTDQYNNSETDSDTAKTDDITLNTADAPDVVALPGGAVTSTPGADNVQQVISYTNESDTLVTLTATKAADGTWSLATTPTGVSIDPSTGVITLGMDAVKDGSVVSAEGTDQYNNSETDSDTAKTDDITLNTADAPDVVALPGGAVTSTPGADNVQQVISYTNESDTLVTLTATKAADGTWSLATTPTGVSIDPSTGVVSIGRDAVKDGSVVTSVGTDQYNNSETDSDTAKTDDITLNTADAPDVVALPGGAVTSTPGADNVQQVISYTNESDTLVTLTATKAADGTWSLATTPTGVSIDPSTGVVSIGRDAVKDGSVVTSVGTDQYNNSETDSDTAKTDDITLNTADAPDVVALPGGAVTSTPGADNVQQVISYTNESDTLVTLTATKAADGTWSLATTPTGVSIDPSTGVVSIGRDAVKDGSVVTSVGTDQYNNSETDSDTAKTDDITLNTADAPDVVALPGGAVTSTPGADNVQQVISYTNESDTLVTLTATKAADGTWSLATTPTGVSIDPSTGVITLGMDAVKDGSVVSAEGTDQYNNSETDSDTAKTDDITLNTADAPDVVALPGGAVTSTPGADNVQQVISYTNESDTLVTLTATKAADGTWSLATTPTGVSIDPSTGVVSIGRDAVKDGSVVTSVGTDQYNNSETDSDTAKTDDITLNTADAPDVVALPGGAVTSTPGADNVQQVISYTNESDTLVTLTATKAADGTWSLATTPTGVSIDPSTGVVSIGRDAVKDGSVVTSVGTDQYNNSETDSDTAKTDDITLNTADAPDVVALPGGAVTSTPGADNVQQVISYTNESDTLVTLTATKAADGTWSLATTPTGVSIDPSTGVVSIGRDAVKDGSVVTSVGTDQYNNSETDSDTAKTDDITLNTADAPDVVALPGGAVTSTPGADNVQQVISYTNESDTLVTLTATKAADGTWSLATTPTGVSIDPSTGVVSIGRDAVKDGSVVTSVGTDQYNNSETDSDTAKTDDITLNTADAPDVVALPGGAVTSTPGADNVQQVISYTNESDTLVTLTATKAADGTWSLATTPTGVSIDPSTGVVSIGRDAVKDGSVVTSVGTDQYNNSETDSDTAKTDDITLNTADAPDVVALPGGAVTSTPGADNVQQVISYTNESDTPVTLTATKAADGTWSLATTPTGVSIDPSTGVITLGMNAVKDGSVVSAEGTDQYNNSETDSDTAKTDDITLNTADAPDVVALPGGAVTSTPGADNVQQVISYTNESDTLVTLTATKAADGTWSLATTPTGVSIDPSTGVVSIGRDAVKDGSVVTSVGTDQYNNSETDSDTAKTDDITLNTADAPDVVALPGGAVTSTPGADNVQQVISYTNESDTPVTLTATKAADGTWSLATTPTGVSIDPSTGVITLGMNAVKDGSVVTSVGTDQYNNSETDSDTAKTDDITLNTADAPDVVALPGGAVTSTPGADNVQQVISYTNESDTLVTLTATKAADGTWSLATTPTGVSIDPSTGVITLGMNAVKDGSVVTSVGTDQYNNSETDSDTAKTDDITLNTADAPDVVALPGGAVTSTPGADNVQQVISYTNESDTLVTLTATKAADGTWSLATTPTGVSIDPSTGVVSIGRDAVKDGSLVSAEGTDQYNNSASDNDTALADDLNPNAADAPDVVALDDGSVTVTPGADNVHQDITFTDENNNSQIVTVSQALDGTWYFDDPAPTGVSLNTSTGVVTIGQDAVKDGSLVTAYGYDITSYLEIDSDTAKGDVVTVSVSEEGLTGANADAVGNPEDTTNSTMVSGTLNLGNLTNVAVTGPSGITSGGQPVSWSGSITAGVYTLTGSAGGKEVAVLTLSTLGAYTFTLKQPIDHSIASLENILGLGFTIASTDAVGTTNSTLVINVEDDSPIAAPSSIHNVDVQPAAIEGDLVVSYGADHGHVQSISVDGYTLTYSSTTDSVSASGLAGSITYSFNAVNDELTINKGTGEVLVVDMLTGHYSYSSLVITTAAQAPIVGINKSASLLGLVNAEALDLIGIGTNQLLTAVDPNNDIQSVVVNANSVISVGLGNYYKLDWSTAMAAEFGIKVVEENNILVVDVLGIPTLTTQSYSKLTITSLDGGPIDNFKLNEFLATVYVHQYGIDLVSLGLAPTISISATDSQPVTSSTSYTDLLGVSLLDPSNDPAGVVEGTSATNTLNGTNGDDRLYGYADNDNLTGNQGNDLLRGGAGTDTLSGGSGNDILSGGTGSDTLTGGSGNDTFLWEKGDQGTVVAPAVDTITDFSKQPVAGGGDILDLRGLLVGELAKGTSIGNLANYLYFVFDGTNTILYINTAGTLSAATPATTSDQHITFTNVDLVGSYTTQQEIISNLLKNGNLLVDQETTNTDLNGSSSFDVVIVDNDGDTASTNITFDSTSPSTSTQPNVAPIAQAADATLLGLIGVDALGIIDLNQQAFIAVDANQNLRSVEVEFNGLLTVNLGSLSFSASAQLAADLGLEIHINNTSGVLGLVGATSTITITAADGGNIDNLAVNELLATIQLNSDINLLSLVTGLSVSALGSFTVTATDSYGATDSDSFSSLLNAQVLQNLLGSGENPDIIQGTSANDTLNNSASGTIHERLYGYDGDDTLNGSSGNDLLRGGAGNDILNGGDGNDLLIDGNGADTFTGGNGNDVIIISGTGFISIDGGADTDTLTLLGGIDLDLTTSNNITNIEHIDLGNGAEGSKLTLTAADVLEVTGSNTLQIFGDSHDQVQMIGAIKGAESTINGVTMTQYTLGANTVFVDNDIVNGMGVIVL</sequence>
<dbReference type="InterPro" id="IPR013783">
    <property type="entry name" value="Ig-like_fold"/>
</dbReference>
<feature type="domain" description="Bacterial Ig-like" evidence="3">
    <location>
        <begin position="838"/>
        <end position="932"/>
    </location>
</feature>
<dbReference type="InterPro" id="IPR044016">
    <property type="entry name" value="Big_13"/>
</dbReference>
<keyword evidence="1" id="KW-0106">Calcium</keyword>
<dbReference type="GO" id="GO:0005509">
    <property type="term" value="F:calcium ion binding"/>
    <property type="evidence" value="ECO:0007669"/>
    <property type="project" value="InterPro"/>
</dbReference>
<feature type="region of interest" description="Disordered" evidence="2">
    <location>
        <begin position="1120"/>
        <end position="1139"/>
    </location>
</feature>
<protein>
    <submittedName>
        <fullName evidence="4">Ig-like domain-containing protein</fullName>
    </submittedName>
</protein>
<dbReference type="SUPFAM" id="SSF51120">
    <property type="entry name" value="beta-Roll"/>
    <property type="match status" value="2"/>
</dbReference>
<dbReference type="NCBIfam" id="NF033510">
    <property type="entry name" value="Ca_tandemer"/>
    <property type="match status" value="3"/>
</dbReference>
<feature type="region of interest" description="Disordered" evidence="2">
    <location>
        <begin position="2083"/>
        <end position="2103"/>
    </location>
</feature>
<feature type="compositionally biased region" description="Low complexity" evidence="2">
    <location>
        <begin position="251"/>
        <end position="269"/>
    </location>
</feature>
<accession>A0AAE9LQ60</accession>
<dbReference type="EMBL" id="CP098732">
    <property type="protein sequence ID" value="USE82618.1"/>
    <property type="molecule type" value="Genomic_DNA"/>
</dbReference>
<dbReference type="Pfam" id="PF00353">
    <property type="entry name" value="HemolysinCabind"/>
    <property type="match status" value="3"/>
</dbReference>
<dbReference type="Pfam" id="PF19077">
    <property type="entry name" value="Big_13"/>
    <property type="match status" value="4"/>
</dbReference>
<reference evidence="4" key="1">
    <citation type="submission" date="2022-06" db="EMBL/GenBank/DDBJ databases">
        <title>Isolation, identification and characterization of iprodione-degrading strains in Lhasa, Tibet.</title>
        <authorList>
            <person name="Pan H."/>
        </authorList>
    </citation>
    <scope>NUCLEOTIDE SEQUENCE</scope>
    <source>
        <strain evidence="4">Y-23</strain>
    </source>
</reference>
<feature type="domain" description="Bacterial Ig-like" evidence="3">
    <location>
        <begin position="505"/>
        <end position="599"/>
    </location>
</feature>
<evidence type="ECO:0000259" key="3">
    <source>
        <dbReference type="Pfam" id="PF19077"/>
    </source>
</evidence>
<dbReference type="InterPro" id="IPR011049">
    <property type="entry name" value="Serralysin-like_metalloprot_C"/>
</dbReference>
<feature type="domain" description="Bacterial Ig-like" evidence="3">
    <location>
        <begin position="616"/>
        <end position="710"/>
    </location>
</feature>
<feature type="region of interest" description="Disordered" evidence="2">
    <location>
        <begin position="2726"/>
        <end position="2745"/>
    </location>
</feature>
<evidence type="ECO:0000256" key="2">
    <source>
        <dbReference type="SAM" id="MobiDB-lite"/>
    </source>
</evidence>
<proteinExistence type="predicted"/>
<name>A0AAE9LQ60_9GAMM</name>
<feature type="domain" description="Bacterial Ig-like" evidence="3">
    <location>
        <begin position="727"/>
        <end position="821"/>
    </location>
</feature>
<evidence type="ECO:0000256" key="1">
    <source>
        <dbReference type="ARBA" id="ARBA00022837"/>
    </source>
</evidence>
<dbReference type="InterPro" id="IPR018511">
    <property type="entry name" value="Hemolysin-typ_Ca-bd_CS"/>
</dbReference>
<dbReference type="PROSITE" id="PS00330">
    <property type="entry name" value="HEMOLYSIN_CALCIUM"/>
    <property type="match status" value="5"/>
</dbReference>
<dbReference type="Gene3D" id="2.60.40.10">
    <property type="entry name" value="Immunoglobulins"/>
    <property type="match status" value="4"/>
</dbReference>
<dbReference type="KEGG" id="atz:M5E07_12590"/>
<dbReference type="Proteomes" id="UP001056716">
    <property type="component" value="Chromosome"/>
</dbReference>
<gene>
    <name evidence="4" type="ORF">M5E07_12590</name>
</gene>
<dbReference type="InterPro" id="IPR001343">
    <property type="entry name" value="Hemolysn_Ca-bd"/>
</dbReference>
<dbReference type="RefSeq" id="WP_252219652.1">
    <property type="nucleotide sequence ID" value="NZ_CP098732.1"/>
</dbReference>